<name>A0AAN8IBK0_9EURO</name>
<keyword evidence="2" id="KW-1185">Reference proteome</keyword>
<dbReference type="AlphaFoldDB" id="A0AAN8IBK0"/>
<sequence length="67" mass="7454">MDSNTEPIDDQYTHVMSMKEDVAAELEDFILLARLGIVDAALEIVDHVLWPHLNVFAVTAEVAGFLI</sequence>
<evidence type="ECO:0000313" key="2">
    <source>
        <dbReference type="Proteomes" id="UP001316803"/>
    </source>
</evidence>
<evidence type="ECO:0000313" key="1">
    <source>
        <dbReference type="EMBL" id="KAK5957200.1"/>
    </source>
</evidence>
<proteinExistence type="predicted"/>
<reference evidence="1 2" key="1">
    <citation type="submission" date="2022-12" db="EMBL/GenBank/DDBJ databases">
        <title>Genomic features and morphological characterization of a novel Knufia sp. strain isolated from spacecraft assembly facility.</title>
        <authorList>
            <person name="Teixeira M."/>
            <person name="Chander A.M."/>
            <person name="Stajich J.E."/>
            <person name="Venkateswaran K."/>
        </authorList>
    </citation>
    <scope>NUCLEOTIDE SEQUENCE [LARGE SCALE GENOMIC DNA]</scope>
    <source>
        <strain evidence="1 2">FJI-L2-BK-P2</strain>
    </source>
</reference>
<organism evidence="1 2">
    <name type="scientific">Knufia fluminis</name>
    <dbReference type="NCBI Taxonomy" id="191047"/>
    <lineage>
        <taxon>Eukaryota</taxon>
        <taxon>Fungi</taxon>
        <taxon>Dikarya</taxon>
        <taxon>Ascomycota</taxon>
        <taxon>Pezizomycotina</taxon>
        <taxon>Eurotiomycetes</taxon>
        <taxon>Chaetothyriomycetidae</taxon>
        <taxon>Chaetothyriales</taxon>
        <taxon>Trichomeriaceae</taxon>
        <taxon>Knufia</taxon>
    </lineage>
</organism>
<comment type="caution">
    <text evidence="1">The sequence shown here is derived from an EMBL/GenBank/DDBJ whole genome shotgun (WGS) entry which is preliminary data.</text>
</comment>
<dbReference type="EMBL" id="JAKLMC020000003">
    <property type="protein sequence ID" value="KAK5957200.1"/>
    <property type="molecule type" value="Genomic_DNA"/>
</dbReference>
<dbReference type="Proteomes" id="UP001316803">
    <property type="component" value="Unassembled WGS sequence"/>
</dbReference>
<accession>A0AAN8IBK0</accession>
<gene>
    <name evidence="1" type="ORF">OHC33_001571</name>
</gene>
<protein>
    <submittedName>
        <fullName evidence="1">Uncharacterized protein</fullName>
    </submittedName>
</protein>